<accession>A0A2V0NX32</accession>
<evidence type="ECO:0000313" key="3">
    <source>
        <dbReference type="Proteomes" id="UP000247498"/>
    </source>
</evidence>
<dbReference type="Proteomes" id="UP000247498">
    <property type="component" value="Unassembled WGS sequence"/>
</dbReference>
<organism evidence="2 3">
    <name type="scientific">Raphidocelis subcapitata</name>
    <dbReference type="NCBI Taxonomy" id="307507"/>
    <lineage>
        <taxon>Eukaryota</taxon>
        <taxon>Viridiplantae</taxon>
        <taxon>Chlorophyta</taxon>
        <taxon>core chlorophytes</taxon>
        <taxon>Chlorophyceae</taxon>
        <taxon>CS clade</taxon>
        <taxon>Sphaeropleales</taxon>
        <taxon>Selenastraceae</taxon>
        <taxon>Raphidocelis</taxon>
    </lineage>
</organism>
<comment type="caution">
    <text evidence="2">The sequence shown here is derived from an EMBL/GenBank/DDBJ whole genome shotgun (WGS) entry which is preliminary data.</text>
</comment>
<gene>
    <name evidence="2" type="ORF">Rsub_05268</name>
</gene>
<feature type="signal peptide" evidence="1">
    <location>
        <begin position="1"/>
        <end position="26"/>
    </location>
</feature>
<dbReference type="EMBL" id="BDRX01000030">
    <property type="protein sequence ID" value="GBF92186.1"/>
    <property type="molecule type" value="Genomic_DNA"/>
</dbReference>
<dbReference type="InParanoid" id="A0A2V0NX32"/>
<sequence length="439" mass="41928">MQCRRAPLAALLLLALAAASPAPAAATWGASRRLQAFAASSPPEPPLAFANEQGALMAVWNANGYVKAAVREPPAGGGAWGSPAIPDITGSGAASSPSAPLAALGSSGAAAVAFATVGTRYAKSKLAVALRAPGGAAFGPPAAVDAAGGSTDAALAVDCAGAVTLAFANATGVFATTLDGTPGPGPCTGAPAALAAGAAWPAPLAALGAGSGVRLAANGAGAVLAVWAGPGGVMAALKPAGGGWGAARQVVAGAAYGVTPFVASTGRPIIGLQQGTSAFFASAGPAGDDWGAPALASGSKAVSIAAFAADASGRLLAAWLAPEPSGLTRVWAATADGPGAAWAAPKTVSTTSDDPADPTASASGDVLIVGWVNNAANTARVAVRAPASAAWVRYNLGRGWWGLTVPVAAGGAGAALAAWAQPGTTNVNAATMMARPWLT</sequence>
<proteinExistence type="predicted"/>
<dbReference type="AlphaFoldDB" id="A0A2V0NX32"/>
<evidence type="ECO:0000313" key="2">
    <source>
        <dbReference type="EMBL" id="GBF92186.1"/>
    </source>
</evidence>
<name>A0A2V0NX32_9CHLO</name>
<reference evidence="2 3" key="1">
    <citation type="journal article" date="2018" name="Sci. Rep.">
        <title>Raphidocelis subcapitata (=Pseudokirchneriella subcapitata) provides an insight into genome evolution and environmental adaptations in the Sphaeropleales.</title>
        <authorList>
            <person name="Suzuki S."/>
            <person name="Yamaguchi H."/>
            <person name="Nakajima N."/>
            <person name="Kawachi M."/>
        </authorList>
    </citation>
    <scope>NUCLEOTIDE SEQUENCE [LARGE SCALE GENOMIC DNA]</scope>
    <source>
        <strain evidence="2 3">NIES-35</strain>
    </source>
</reference>
<feature type="chain" id="PRO_5016145682" evidence="1">
    <location>
        <begin position="27"/>
        <end position="439"/>
    </location>
</feature>
<protein>
    <submittedName>
        <fullName evidence="2">Uncharacterized protein</fullName>
    </submittedName>
</protein>
<keyword evidence="1" id="KW-0732">Signal</keyword>
<keyword evidence="3" id="KW-1185">Reference proteome</keyword>
<evidence type="ECO:0000256" key="1">
    <source>
        <dbReference type="SAM" id="SignalP"/>
    </source>
</evidence>